<reference evidence="14 15" key="1">
    <citation type="submission" date="2015-12" db="EMBL/GenBank/DDBJ databases">
        <title>Draft genome of Thermovenabulum gondwanense isolated from a red thermophilic microbial mat colonisisng an outflow channel of a bore well.</title>
        <authorList>
            <person name="Patel B.K."/>
        </authorList>
    </citation>
    <scope>NUCLEOTIDE SEQUENCE [LARGE SCALE GENOMIC DNA]</scope>
    <source>
        <strain evidence="14 15">R270</strain>
    </source>
</reference>
<dbReference type="InterPro" id="IPR005671">
    <property type="entry name" value="LeuA_bact_synth"/>
</dbReference>
<keyword evidence="15" id="KW-1185">Reference proteome</keyword>
<dbReference type="STRING" id="520767.ATZ99_03790"/>
<dbReference type="Gene3D" id="3.30.160.270">
    <property type="match status" value="1"/>
</dbReference>
<feature type="region of interest" description="Regulatory domain" evidence="12">
    <location>
        <begin position="391"/>
        <end position="514"/>
    </location>
</feature>
<feature type="binding site" evidence="12">
    <location>
        <position position="204"/>
    </location>
    <ligand>
        <name>Mn(2+)</name>
        <dbReference type="ChEBI" id="CHEBI:29035"/>
    </ligand>
</feature>
<dbReference type="RefSeq" id="WP_068747584.1">
    <property type="nucleotide sequence ID" value="NZ_LOHZ01000019.1"/>
</dbReference>
<evidence type="ECO:0000259" key="13">
    <source>
        <dbReference type="PROSITE" id="PS50991"/>
    </source>
</evidence>
<organism evidence="14 15">
    <name type="scientific">Thermovenabulum gondwanense</name>
    <dbReference type="NCBI Taxonomy" id="520767"/>
    <lineage>
        <taxon>Bacteria</taxon>
        <taxon>Bacillati</taxon>
        <taxon>Bacillota</taxon>
        <taxon>Clostridia</taxon>
        <taxon>Thermosediminibacterales</taxon>
        <taxon>Thermosediminibacteraceae</taxon>
        <taxon>Thermovenabulum</taxon>
    </lineage>
</organism>
<comment type="cofactor">
    <cofactor evidence="12">
        <name>Mn(2+)</name>
        <dbReference type="ChEBI" id="CHEBI:29035"/>
    </cofactor>
</comment>
<keyword evidence="6 12" id="KW-0963">Cytoplasm</keyword>
<dbReference type="InterPro" id="IPR002034">
    <property type="entry name" value="AIPM/Hcit_synth_CS"/>
</dbReference>
<dbReference type="PANTHER" id="PTHR10277:SF9">
    <property type="entry name" value="2-ISOPROPYLMALATE SYNTHASE 1, CHLOROPLASTIC-RELATED"/>
    <property type="match status" value="1"/>
</dbReference>
<dbReference type="InterPro" id="IPR050073">
    <property type="entry name" value="2-IPM_HCS-like"/>
</dbReference>
<dbReference type="Pfam" id="PF00682">
    <property type="entry name" value="HMGL-like"/>
    <property type="match status" value="1"/>
</dbReference>
<proteinExistence type="inferred from homology"/>
<feature type="binding site" evidence="12">
    <location>
        <position position="238"/>
    </location>
    <ligand>
        <name>Mn(2+)</name>
        <dbReference type="ChEBI" id="CHEBI:29035"/>
    </ligand>
</feature>
<dbReference type="InterPro" id="IPR000891">
    <property type="entry name" value="PYR_CT"/>
</dbReference>
<dbReference type="GO" id="GO:0005737">
    <property type="term" value="C:cytoplasm"/>
    <property type="evidence" value="ECO:0007669"/>
    <property type="project" value="UniProtKB-UniRule"/>
</dbReference>
<keyword evidence="10 12" id="KW-0464">Manganese</keyword>
<dbReference type="PROSITE" id="PS00815">
    <property type="entry name" value="AIPM_HOMOCIT_SYNTH_1"/>
    <property type="match status" value="1"/>
</dbReference>
<dbReference type="NCBIfam" id="NF002085">
    <property type="entry name" value="PRK00915.1-2"/>
    <property type="match status" value="1"/>
</dbReference>
<evidence type="ECO:0000256" key="9">
    <source>
        <dbReference type="ARBA" id="ARBA00022723"/>
    </source>
</evidence>
<dbReference type="PROSITE" id="PS50991">
    <property type="entry name" value="PYR_CT"/>
    <property type="match status" value="1"/>
</dbReference>
<evidence type="ECO:0000256" key="6">
    <source>
        <dbReference type="ARBA" id="ARBA00022490"/>
    </source>
</evidence>
<evidence type="ECO:0000256" key="12">
    <source>
        <dbReference type="HAMAP-Rule" id="MF_01025"/>
    </source>
</evidence>
<keyword evidence="8 12" id="KW-0808">Transferase</keyword>
<dbReference type="Gene3D" id="1.10.238.260">
    <property type="match status" value="1"/>
</dbReference>
<comment type="similarity">
    <text evidence="2 12">Belongs to the alpha-IPM synthase/homocitrate synthase family. LeuA type 1 subfamily.</text>
</comment>
<dbReference type="NCBIfam" id="NF002087">
    <property type="entry name" value="PRK00915.1-4"/>
    <property type="match status" value="1"/>
</dbReference>
<dbReference type="InterPro" id="IPR013709">
    <property type="entry name" value="2-isopropylmalate_synth_dimer"/>
</dbReference>
<dbReference type="Pfam" id="PF22617">
    <property type="entry name" value="HCS_D2"/>
    <property type="match status" value="1"/>
</dbReference>
<keyword evidence="14" id="KW-0012">Acyltransferase</keyword>
<dbReference type="GO" id="GO:0009098">
    <property type="term" value="P:L-leucine biosynthetic process"/>
    <property type="evidence" value="ECO:0007669"/>
    <property type="project" value="UniProtKB-UniRule"/>
</dbReference>
<evidence type="ECO:0000313" key="15">
    <source>
        <dbReference type="Proteomes" id="UP000075737"/>
    </source>
</evidence>
<dbReference type="FunFam" id="1.10.238.260:FF:000001">
    <property type="entry name" value="2-isopropylmalate synthase"/>
    <property type="match status" value="1"/>
</dbReference>
<dbReference type="SUPFAM" id="SSF110921">
    <property type="entry name" value="2-isopropylmalate synthase LeuA, allosteric (dimerisation) domain"/>
    <property type="match status" value="1"/>
</dbReference>
<keyword evidence="11 12" id="KW-0100">Branched-chain amino acid biosynthesis</keyword>
<name>A0A162MX94_9FIRM</name>
<evidence type="ECO:0000256" key="5">
    <source>
        <dbReference type="ARBA" id="ARBA00022430"/>
    </source>
</evidence>
<evidence type="ECO:0000256" key="4">
    <source>
        <dbReference type="ARBA" id="ARBA00018198"/>
    </source>
</evidence>
<feature type="binding site" evidence="12">
    <location>
        <position position="202"/>
    </location>
    <ligand>
        <name>Mn(2+)</name>
        <dbReference type="ChEBI" id="CHEBI:29035"/>
    </ligand>
</feature>
<dbReference type="Pfam" id="PF08502">
    <property type="entry name" value="LeuA_dimer"/>
    <property type="match status" value="1"/>
</dbReference>
<dbReference type="CDD" id="cd07940">
    <property type="entry name" value="DRE_TIM_IPMS"/>
    <property type="match status" value="1"/>
</dbReference>
<dbReference type="Proteomes" id="UP000075737">
    <property type="component" value="Unassembled WGS sequence"/>
</dbReference>
<dbReference type="SUPFAM" id="SSF51569">
    <property type="entry name" value="Aldolase"/>
    <property type="match status" value="1"/>
</dbReference>
<accession>A0A162MX94</accession>
<dbReference type="InterPro" id="IPR013785">
    <property type="entry name" value="Aldolase_TIM"/>
</dbReference>
<evidence type="ECO:0000256" key="7">
    <source>
        <dbReference type="ARBA" id="ARBA00022605"/>
    </source>
</evidence>
<dbReference type="InterPro" id="IPR036230">
    <property type="entry name" value="LeuA_allosteric_dom_sf"/>
</dbReference>
<protein>
    <recommendedName>
        <fullName evidence="4 12">2-isopropylmalate synthase</fullName>
        <ecNumber evidence="3 12">2.3.3.13</ecNumber>
    </recommendedName>
    <alternativeName>
        <fullName evidence="12">Alpha-IPM synthase</fullName>
    </alternativeName>
    <alternativeName>
        <fullName evidence="12">Alpha-isopropylmalate synthase</fullName>
    </alternativeName>
</protein>
<comment type="caution">
    <text evidence="14">The sequence shown here is derived from an EMBL/GenBank/DDBJ whole genome shotgun (WGS) entry which is preliminary data.</text>
</comment>
<dbReference type="EMBL" id="LOHZ01000019">
    <property type="protein sequence ID" value="KYO68068.1"/>
    <property type="molecule type" value="Genomic_DNA"/>
</dbReference>
<keyword evidence="9 12" id="KW-0479">Metal-binding</keyword>
<gene>
    <name evidence="14" type="primary">leuA_2</name>
    <name evidence="12" type="synonym">leuA</name>
    <name evidence="14" type="ORF">ATZ99_03790</name>
</gene>
<comment type="catalytic activity">
    <reaction evidence="12">
        <text>3-methyl-2-oxobutanoate + acetyl-CoA + H2O = (2S)-2-isopropylmalate + CoA + H(+)</text>
        <dbReference type="Rhea" id="RHEA:21524"/>
        <dbReference type="ChEBI" id="CHEBI:1178"/>
        <dbReference type="ChEBI" id="CHEBI:11851"/>
        <dbReference type="ChEBI" id="CHEBI:15377"/>
        <dbReference type="ChEBI" id="CHEBI:15378"/>
        <dbReference type="ChEBI" id="CHEBI:57287"/>
        <dbReference type="ChEBI" id="CHEBI:57288"/>
        <dbReference type="EC" id="2.3.3.13"/>
    </reaction>
</comment>
<dbReference type="AlphaFoldDB" id="A0A162MX94"/>
<evidence type="ECO:0000256" key="1">
    <source>
        <dbReference type="ARBA" id="ARBA00004689"/>
    </source>
</evidence>
<dbReference type="PROSITE" id="PS00816">
    <property type="entry name" value="AIPM_HOMOCIT_SYNTH_2"/>
    <property type="match status" value="1"/>
</dbReference>
<dbReference type="FunFam" id="3.30.160.270:FF:000001">
    <property type="entry name" value="2-isopropylmalate synthase"/>
    <property type="match status" value="1"/>
</dbReference>
<dbReference type="NCBIfam" id="NF002088">
    <property type="entry name" value="PRK00915.1-5"/>
    <property type="match status" value="1"/>
</dbReference>
<keyword evidence="7 12" id="KW-0028">Amino-acid biosynthesis</keyword>
<evidence type="ECO:0000256" key="8">
    <source>
        <dbReference type="ARBA" id="ARBA00022679"/>
    </source>
</evidence>
<dbReference type="HAMAP" id="MF_01025">
    <property type="entry name" value="LeuA_type1"/>
    <property type="match status" value="1"/>
</dbReference>
<dbReference type="PANTHER" id="PTHR10277">
    <property type="entry name" value="HOMOCITRATE SYNTHASE-RELATED"/>
    <property type="match status" value="1"/>
</dbReference>
<comment type="subunit">
    <text evidence="12">Homodimer.</text>
</comment>
<feature type="domain" description="Pyruvate carboxyltransferase" evidence="13">
    <location>
        <begin position="5"/>
        <end position="267"/>
    </location>
</feature>
<comment type="pathway">
    <text evidence="1 12">Amino-acid biosynthesis; L-leucine biosynthesis; L-leucine from 3-methyl-2-oxobutanoate: step 1/4.</text>
</comment>
<dbReference type="InterPro" id="IPR054691">
    <property type="entry name" value="LeuA/HCS_post-cat"/>
</dbReference>
<sequence length="514" mass="56266">MVMKVEIFDTTLRDGEQTPGVALNVYEKLEIARQLAKLKVDVIEAGFPIASNGDFNAVKTIAENVKGPVIAGLARANFKDIDKAAEALKNAESPRIHTFIASSPIHMQYKLKMSPEQVLEAAVEAVKRAKSYFEDVEFSAEDATRSDVEFLCKLFSQTIRAGATVINIPDTVGYTTPEEFANLIRTLRERVPEMDRVKISVHCHNDLGMAVANSLAAVVNGATQVECTINGLGERAGNAALEELVMALVTRKDIYKVDLNIDTKQIYRTSKVVSTLTGIYVQPNKAIVGANAFAHASGIHQHGVLSEKSTYEIMTPESIGLTSNRIVLGKLSGRHAFVQRLKELGYELSEDEINRAFERFKDLADKKKEITDSDIEAIVEEQVTKIPQLIELEYFQTSSGNQAIATSTVRVKIQGNTVEEAATGNGPVDATYKALERACNINCRLVDYSIKSVSAGKDAIGEVVVRIEKDGRIFTGRGLSTDIIEASARAYTDALNKTLYNSNGNKPAETNEEE</sequence>
<dbReference type="UniPathway" id="UPA00048">
    <property type="reaction ID" value="UER00070"/>
</dbReference>
<dbReference type="SMART" id="SM00917">
    <property type="entry name" value="LeuA_dimer"/>
    <property type="match status" value="1"/>
</dbReference>
<dbReference type="EC" id="2.3.3.13" evidence="3 12"/>
<dbReference type="OrthoDB" id="9804858at2"/>
<evidence type="ECO:0000313" key="14">
    <source>
        <dbReference type="EMBL" id="KYO68068.1"/>
    </source>
</evidence>
<dbReference type="NCBIfam" id="TIGR00973">
    <property type="entry name" value="leuA_bact"/>
    <property type="match status" value="1"/>
</dbReference>
<evidence type="ECO:0000256" key="3">
    <source>
        <dbReference type="ARBA" id="ARBA00012973"/>
    </source>
</evidence>
<evidence type="ECO:0000256" key="2">
    <source>
        <dbReference type="ARBA" id="ARBA00009396"/>
    </source>
</evidence>
<feature type="binding site" evidence="12">
    <location>
        <position position="14"/>
    </location>
    <ligand>
        <name>Mn(2+)</name>
        <dbReference type="ChEBI" id="CHEBI:29035"/>
    </ligand>
</feature>
<evidence type="ECO:0000256" key="11">
    <source>
        <dbReference type="ARBA" id="ARBA00023304"/>
    </source>
</evidence>
<dbReference type="PATRIC" id="fig|520767.4.peg.384"/>
<keyword evidence="5 12" id="KW-0432">Leucine biosynthesis</keyword>
<comment type="function">
    <text evidence="12">Catalyzes the condensation of the acetyl group of acetyl-CoA with 3-methyl-2-oxobutanoate (2-ketoisovalerate) to form 3-carboxy-3-hydroxy-4-methylpentanoate (2-isopropylmalate).</text>
</comment>
<evidence type="ECO:0000256" key="10">
    <source>
        <dbReference type="ARBA" id="ARBA00023211"/>
    </source>
</evidence>
<dbReference type="GO" id="GO:0003985">
    <property type="term" value="F:acetyl-CoA C-acetyltransferase activity"/>
    <property type="evidence" value="ECO:0007669"/>
    <property type="project" value="UniProtKB-UniRule"/>
</dbReference>
<dbReference type="FunFam" id="3.20.20.70:FF:000010">
    <property type="entry name" value="2-isopropylmalate synthase"/>
    <property type="match status" value="1"/>
</dbReference>
<dbReference type="GO" id="GO:0003852">
    <property type="term" value="F:2-isopropylmalate synthase activity"/>
    <property type="evidence" value="ECO:0007669"/>
    <property type="project" value="UniProtKB-UniRule"/>
</dbReference>
<dbReference type="Gene3D" id="3.20.20.70">
    <property type="entry name" value="Aldolase class I"/>
    <property type="match status" value="1"/>
</dbReference>
<dbReference type="GO" id="GO:0030145">
    <property type="term" value="F:manganese ion binding"/>
    <property type="evidence" value="ECO:0007669"/>
    <property type="project" value="UniProtKB-UniRule"/>
</dbReference>
<dbReference type="NCBIfam" id="NF002086">
    <property type="entry name" value="PRK00915.1-3"/>
    <property type="match status" value="1"/>
</dbReference>